<feature type="region of interest" description="Disordered" evidence="5">
    <location>
        <begin position="1"/>
        <end position="122"/>
    </location>
</feature>
<feature type="transmembrane region" description="Helical" evidence="6">
    <location>
        <begin position="426"/>
        <end position="450"/>
    </location>
</feature>
<dbReference type="Proteomes" id="UP001140510">
    <property type="component" value="Unassembled WGS sequence"/>
</dbReference>
<organism evidence="7 8">
    <name type="scientific">Didymella pomorum</name>
    <dbReference type="NCBI Taxonomy" id="749634"/>
    <lineage>
        <taxon>Eukaryota</taxon>
        <taxon>Fungi</taxon>
        <taxon>Dikarya</taxon>
        <taxon>Ascomycota</taxon>
        <taxon>Pezizomycotina</taxon>
        <taxon>Dothideomycetes</taxon>
        <taxon>Pleosporomycetidae</taxon>
        <taxon>Pleosporales</taxon>
        <taxon>Pleosporineae</taxon>
        <taxon>Didymellaceae</taxon>
        <taxon>Didymella</taxon>
    </lineage>
</organism>
<keyword evidence="3 6" id="KW-1133">Transmembrane helix</keyword>
<feature type="transmembrane region" description="Helical" evidence="6">
    <location>
        <begin position="325"/>
        <end position="344"/>
    </location>
</feature>
<feature type="compositionally biased region" description="Polar residues" evidence="5">
    <location>
        <begin position="544"/>
        <end position="553"/>
    </location>
</feature>
<comment type="subcellular location">
    <subcellularLocation>
        <location evidence="1">Membrane</location>
        <topology evidence="1">Multi-pass membrane protein</topology>
    </subcellularLocation>
</comment>
<feature type="compositionally biased region" description="Basic and acidic residues" evidence="5">
    <location>
        <begin position="39"/>
        <end position="54"/>
    </location>
</feature>
<name>A0A9W9DAB2_9PLEO</name>
<comment type="caution">
    <text evidence="7">The sequence shown here is derived from an EMBL/GenBank/DDBJ whole genome shotgun (WGS) entry which is preliminary data.</text>
</comment>
<dbReference type="GO" id="GO:0016020">
    <property type="term" value="C:membrane"/>
    <property type="evidence" value="ECO:0007669"/>
    <property type="project" value="UniProtKB-SubCell"/>
</dbReference>
<feature type="region of interest" description="Disordered" evidence="5">
    <location>
        <begin position="501"/>
        <end position="553"/>
    </location>
</feature>
<dbReference type="EMBL" id="JAPEVA010000010">
    <property type="protein sequence ID" value="KAJ4409933.1"/>
    <property type="molecule type" value="Genomic_DNA"/>
</dbReference>
<dbReference type="Gene3D" id="1.20.58.340">
    <property type="entry name" value="Magnesium transport protein CorA, transmembrane region"/>
    <property type="match status" value="1"/>
</dbReference>
<protein>
    <submittedName>
        <fullName evidence="7">Uncharacterized protein</fullName>
    </submittedName>
</protein>
<feature type="transmembrane region" description="Helical" evidence="6">
    <location>
        <begin position="350"/>
        <end position="369"/>
    </location>
</feature>
<evidence type="ECO:0000256" key="2">
    <source>
        <dbReference type="ARBA" id="ARBA00022692"/>
    </source>
</evidence>
<feature type="transmembrane region" description="Helical" evidence="6">
    <location>
        <begin position="456"/>
        <end position="479"/>
    </location>
</feature>
<evidence type="ECO:0000256" key="6">
    <source>
        <dbReference type="SAM" id="Phobius"/>
    </source>
</evidence>
<evidence type="ECO:0000313" key="8">
    <source>
        <dbReference type="Proteomes" id="UP001140510"/>
    </source>
</evidence>
<evidence type="ECO:0000256" key="3">
    <source>
        <dbReference type="ARBA" id="ARBA00022989"/>
    </source>
</evidence>
<feature type="compositionally biased region" description="Basic residues" evidence="5">
    <location>
        <begin position="501"/>
        <end position="518"/>
    </location>
</feature>
<feature type="compositionally biased region" description="Basic residues" evidence="5">
    <location>
        <begin position="86"/>
        <end position="95"/>
    </location>
</feature>
<reference evidence="7" key="1">
    <citation type="submission" date="2022-10" db="EMBL/GenBank/DDBJ databases">
        <title>Tapping the CABI collections for fungal endophytes: first genome assemblies for Collariella, Neodidymelliopsis, Ascochyta clinopodiicola, Didymella pomorum, Didymosphaeria variabile, Neocosmospora piperis and Neocucurbitaria cava.</title>
        <authorList>
            <person name="Hill R."/>
        </authorList>
    </citation>
    <scope>NUCLEOTIDE SEQUENCE</scope>
    <source>
        <strain evidence="7">IMI 355091</strain>
    </source>
</reference>
<dbReference type="SUPFAM" id="SSF144083">
    <property type="entry name" value="Magnesium transport protein CorA, transmembrane region"/>
    <property type="match status" value="1"/>
</dbReference>
<accession>A0A9W9DAB2</accession>
<dbReference type="AlphaFoldDB" id="A0A9W9DAB2"/>
<keyword evidence="2 6" id="KW-0812">Transmembrane</keyword>
<dbReference type="InterPro" id="IPR045863">
    <property type="entry name" value="CorA_TM1_TM2"/>
</dbReference>
<dbReference type="OrthoDB" id="3231000at2759"/>
<proteinExistence type="predicted"/>
<feature type="compositionally biased region" description="Basic and acidic residues" evidence="5">
    <location>
        <begin position="113"/>
        <end position="122"/>
    </location>
</feature>
<evidence type="ECO:0000256" key="1">
    <source>
        <dbReference type="ARBA" id="ARBA00004141"/>
    </source>
</evidence>
<gene>
    <name evidence="7" type="ORF">N0V91_002409</name>
</gene>
<evidence type="ECO:0000313" key="7">
    <source>
        <dbReference type="EMBL" id="KAJ4409933.1"/>
    </source>
</evidence>
<sequence length="553" mass="62826">MANLWYRQQELAAQTRNAKRARSESQRRKHVHDWMAGTERQHQPTEDDHTHEPLTDPDPNSSERPRAQTTGVDQHDASSDFIPGPLRRRFTRPARRRQESVPPHIVKSIQTRPDQRSEEVGIGKEKKADLVMLDTHQDFVVYEPIKARASSTDTVSAYQIETYIESIRNPRSTLDEFEHFLMSGKGKNRTFDPLQALFQTIHDDTNILADIIRTSMQRIREGTLDEDFMQKRVKFWRSLLHRLGFHLGALQGGLREFEQFVFEPDARAPQNDTQSQTLAKDTQRTLTGCMDLIDRSSHSLLAEMQIADSRRGIAEAESVSKLTELAFVFIPLSFVASLFSMQIHELDGGVPVYQFALVAIAIVIAAYAVRLSIRSERLLDYRDNFMRQVHEDSGLRPDEKLPTHKFIAWAGANIGSTMLKNSKNTAAVLAPIVVAMAVIAAVLSPIVLLWQRNINAGFSVAITVLIILLDGILIIPVAVNMSNAGLINFDPRDRIRRIQAAHERNRKRRQKERRRRRREAGLDPEAPYEESSLNSDIDLKRKTGSMSSSMTSV</sequence>
<keyword evidence="8" id="KW-1185">Reference proteome</keyword>
<keyword evidence="4 6" id="KW-0472">Membrane</keyword>
<evidence type="ECO:0000256" key="5">
    <source>
        <dbReference type="SAM" id="MobiDB-lite"/>
    </source>
</evidence>
<evidence type="ECO:0000256" key="4">
    <source>
        <dbReference type="ARBA" id="ARBA00023136"/>
    </source>
</evidence>